<organism evidence="1 2">
    <name type="scientific">Racocetra persica</name>
    <dbReference type="NCBI Taxonomy" id="160502"/>
    <lineage>
        <taxon>Eukaryota</taxon>
        <taxon>Fungi</taxon>
        <taxon>Fungi incertae sedis</taxon>
        <taxon>Mucoromycota</taxon>
        <taxon>Glomeromycotina</taxon>
        <taxon>Glomeromycetes</taxon>
        <taxon>Diversisporales</taxon>
        <taxon>Gigasporaceae</taxon>
        <taxon>Racocetra</taxon>
    </lineage>
</organism>
<proteinExistence type="predicted"/>
<feature type="non-terminal residue" evidence="1">
    <location>
        <position position="1"/>
    </location>
</feature>
<dbReference type="EMBL" id="CAJVQC010086437">
    <property type="protein sequence ID" value="CAG8822577.1"/>
    <property type="molecule type" value="Genomic_DNA"/>
</dbReference>
<feature type="non-terminal residue" evidence="1">
    <location>
        <position position="378"/>
    </location>
</feature>
<keyword evidence="2" id="KW-1185">Reference proteome</keyword>
<protein>
    <submittedName>
        <fullName evidence="1">17756_t:CDS:1</fullName>
    </submittedName>
</protein>
<accession>A0ACA9S4G4</accession>
<comment type="caution">
    <text evidence="1">The sequence shown here is derived from an EMBL/GenBank/DDBJ whole genome shotgun (WGS) entry which is preliminary data.</text>
</comment>
<name>A0ACA9S4G4_9GLOM</name>
<gene>
    <name evidence="1" type="ORF">RPERSI_LOCUS25835</name>
</gene>
<reference evidence="1" key="1">
    <citation type="submission" date="2021-06" db="EMBL/GenBank/DDBJ databases">
        <authorList>
            <person name="Kallberg Y."/>
            <person name="Tangrot J."/>
            <person name="Rosling A."/>
        </authorList>
    </citation>
    <scope>NUCLEOTIDE SEQUENCE</scope>
    <source>
        <strain evidence="1">MA461A</strain>
    </source>
</reference>
<evidence type="ECO:0000313" key="1">
    <source>
        <dbReference type="EMBL" id="CAG8822577.1"/>
    </source>
</evidence>
<dbReference type="Proteomes" id="UP000789920">
    <property type="component" value="Unassembled WGS sequence"/>
</dbReference>
<sequence length="378" mass="44696">QNLENLLQDDAVGVLQIVFNHDICESFREYCIYLICLNPDALFNNPRLTQLDRSTLFFILQRDDMGKLSEKKIYDCLIKWGAAQHEATMLRSIMTWTSREFVIFEKSIDDFIPLIRWFTISSKDFNQIRYFLENVLPNNLYQKLVDYHLDPNSLLNEKNILPDRYLPCTFLLKPRHFKIFESWIEEGDKNKGFFPKLFNSNTTNENEEHSESMTLNVKPSHFSDNNLYDFVLLYRGTDNNFNVEEFHNSCDNKGPTLTIIKTSNERIFGGYNGSKTENHYIERIVSRKNFLFSFQDQNDFSTSKLARVKKNSWVSEYQSDYGPCFGCNKNNFDMYINSKNLHISKSNIYPNLKNFYPNEKNFVSLNSAHLIKDYEVWH</sequence>
<evidence type="ECO:0000313" key="2">
    <source>
        <dbReference type="Proteomes" id="UP000789920"/>
    </source>
</evidence>